<dbReference type="GO" id="GO:0015074">
    <property type="term" value="P:DNA integration"/>
    <property type="evidence" value="ECO:0007669"/>
    <property type="project" value="InterPro"/>
</dbReference>
<dbReference type="InterPro" id="IPR036388">
    <property type="entry name" value="WH-like_DNA-bd_sf"/>
</dbReference>
<organism evidence="3 4">
    <name type="scientific">Dermatophagoides farinae</name>
    <name type="common">American house dust mite</name>
    <dbReference type="NCBI Taxonomy" id="6954"/>
    <lineage>
        <taxon>Eukaryota</taxon>
        <taxon>Metazoa</taxon>
        <taxon>Ecdysozoa</taxon>
        <taxon>Arthropoda</taxon>
        <taxon>Chelicerata</taxon>
        <taxon>Arachnida</taxon>
        <taxon>Acari</taxon>
        <taxon>Acariformes</taxon>
        <taxon>Sarcoptiformes</taxon>
        <taxon>Astigmata</taxon>
        <taxon>Psoroptidia</taxon>
        <taxon>Analgoidea</taxon>
        <taxon>Pyroglyphidae</taxon>
        <taxon>Dermatophagoidinae</taxon>
        <taxon>Dermatophagoides</taxon>
    </lineage>
</organism>
<evidence type="ECO:0000259" key="2">
    <source>
        <dbReference type="Pfam" id="PF01498"/>
    </source>
</evidence>
<reference evidence="3" key="2">
    <citation type="journal article" date="2022" name="Res Sq">
        <title>Comparative Genomics Reveals Insights into the Divergent Evolution of Astigmatic Mites and Household Pest Adaptations.</title>
        <authorList>
            <person name="Xiong Q."/>
            <person name="Wan A.T.-Y."/>
            <person name="Liu X.-Y."/>
            <person name="Fung C.S.-H."/>
            <person name="Xiao X."/>
            <person name="Malainual N."/>
            <person name="Hou J."/>
            <person name="Wang L."/>
            <person name="Wang M."/>
            <person name="Yang K."/>
            <person name="Cui Y."/>
            <person name="Leung E."/>
            <person name="Nong W."/>
            <person name="Shin S.-K."/>
            <person name="Au S."/>
            <person name="Jeong K.Y."/>
            <person name="Chew F.T."/>
            <person name="Hui J."/>
            <person name="Leung T.F."/>
            <person name="Tungtrongchitr A."/>
            <person name="Zhong N."/>
            <person name="Liu Z."/>
            <person name="Tsui S."/>
        </authorList>
    </citation>
    <scope>NUCLEOTIDE SEQUENCE</scope>
    <source>
        <strain evidence="3">Derf</strain>
        <tissue evidence="3">Whole organism</tissue>
    </source>
</reference>
<proteinExistence type="predicted"/>
<evidence type="ECO:0000313" key="4">
    <source>
        <dbReference type="Proteomes" id="UP000790347"/>
    </source>
</evidence>
<evidence type="ECO:0000313" key="3">
    <source>
        <dbReference type="EMBL" id="KAH9516732.1"/>
    </source>
</evidence>
<feature type="domain" description="Transposase Tc1-like" evidence="2">
    <location>
        <begin position="285"/>
        <end position="341"/>
    </location>
</feature>
<gene>
    <name evidence="3" type="ORF">DERF_007453</name>
</gene>
<dbReference type="Gene3D" id="3.30.420.10">
    <property type="entry name" value="Ribonuclease H-like superfamily/Ribonuclease H"/>
    <property type="match status" value="1"/>
</dbReference>
<dbReference type="InterPro" id="IPR002492">
    <property type="entry name" value="Transposase_Tc1-like"/>
</dbReference>
<dbReference type="GO" id="GO:0006313">
    <property type="term" value="P:DNA transposition"/>
    <property type="evidence" value="ECO:0007669"/>
    <property type="project" value="InterPro"/>
</dbReference>
<dbReference type="Gene3D" id="1.10.10.10">
    <property type="entry name" value="Winged helix-like DNA-binding domain superfamily/Winged helix DNA-binding domain"/>
    <property type="match status" value="1"/>
</dbReference>
<comment type="subcellular location">
    <subcellularLocation>
        <location evidence="1">Nucleus</location>
    </subcellularLocation>
</comment>
<dbReference type="Pfam" id="PF01498">
    <property type="entry name" value="HTH_Tnp_Tc3_2"/>
    <property type="match status" value="1"/>
</dbReference>
<sequence length="482" mass="57551">MAHLCPIIRNSRFKILNSIILSIITSIVKHICETSNDCLYMTSIPKNTMLIILNKIDANYPILPKKYNELNCDAKKWNLYFINFYGTNIKISNGLMTKKRKTNEKESFQNSKSRKWQMSKLTRQVQNCENDKSRKWQMSNLTRPVQNSKSRKWQVQPNTKSSESREWQIHYTNLLESHWNYYRLFFELDKIFFDGLGELQMATASFKEVDKHFRCRCYCNNEEKTVLRRMVIQYHKDELSIRKIAEKVERSKSNVQHIIKTYRQNGQTNAIKPPGRPGPTEQTLRRLGRQIEKTPAIKGKELANHLDVSRNTVQKYTKMTEYNVRIARKKPLLSKKNINKRRLWVNKMAEMPLDYWKKVIFSDESRFSQFSDAYRTFVYRKKNQAYQAKRLQATVKHNGFSVMAWWEIRVETVLQYEDRKVTKRFFPSDRKIILIDLHFIFYRDMENSMFTCIGYRYKTSCFCGNTAHSSIHLICLFVRNEL</sequence>
<dbReference type="Proteomes" id="UP000790347">
    <property type="component" value="Unassembled WGS sequence"/>
</dbReference>
<keyword evidence="4" id="KW-1185">Reference proteome</keyword>
<comment type="caution">
    <text evidence="3">The sequence shown here is derived from an EMBL/GenBank/DDBJ whole genome shotgun (WGS) entry which is preliminary data.</text>
</comment>
<dbReference type="SUPFAM" id="SSF46689">
    <property type="entry name" value="Homeodomain-like"/>
    <property type="match status" value="1"/>
</dbReference>
<protein>
    <recommendedName>
        <fullName evidence="2">Transposase Tc1-like domain-containing protein</fullName>
    </recommendedName>
</protein>
<name>A0A922L812_DERFA</name>
<dbReference type="GO" id="GO:0005634">
    <property type="term" value="C:nucleus"/>
    <property type="evidence" value="ECO:0007669"/>
    <property type="project" value="UniProtKB-SubCell"/>
</dbReference>
<dbReference type="GO" id="GO:0003677">
    <property type="term" value="F:DNA binding"/>
    <property type="evidence" value="ECO:0007669"/>
    <property type="project" value="InterPro"/>
</dbReference>
<dbReference type="EMBL" id="ASGP02000003">
    <property type="protein sequence ID" value="KAH9516732.1"/>
    <property type="molecule type" value="Genomic_DNA"/>
</dbReference>
<dbReference type="AlphaFoldDB" id="A0A922L812"/>
<accession>A0A922L812</accession>
<dbReference type="InterPro" id="IPR009057">
    <property type="entry name" value="Homeodomain-like_sf"/>
</dbReference>
<evidence type="ECO:0000256" key="1">
    <source>
        <dbReference type="ARBA" id="ARBA00004123"/>
    </source>
</evidence>
<dbReference type="InterPro" id="IPR036397">
    <property type="entry name" value="RNaseH_sf"/>
</dbReference>
<reference evidence="3" key="1">
    <citation type="submission" date="2013-05" db="EMBL/GenBank/DDBJ databases">
        <authorList>
            <person name="Yim A.K.Y."/>
            <person name="Chan T.F."/>
            <person name="Ji K.M."/>
            <person name="Liu X.Y."/>
            <person name="Zhou J.W."/>
            <person name="Li R.Q."/>
            <person name="Yang K.Y."/>
            <person name="Li J."/>
            <person name="Li M."/>
            <person name="Law P.T.W."/>
            <person name="Wu Y.L."/>
            <person name="Cai Z.L."/>
            <person name="Qin H."/>
            <person name="Bao Y."/>
            <person name="Leung R.K.K."/>
            <person name="Ng P.K.S."/>
            <person name="Zou J."/>
            <person name="Zhong X.J."/>
            <person name="Ran P.X."/>
            <person name="Zhong N.S."/>
            <person name="Liu Z.G."/>
            <person name="Tsui S.K.W."/>
        </authorList>
    </citation>
    <scope>NUCLEOTIDE SEQUENCE</scope>
    <source>
        <strain evidence="3">Derf</strain>
        <tissue evidence="3">Whole organism</tissue>
    </source>
</reference>